<reference evidence="3 4" key="2">
    <citation type="submission" date="2007-01" db="EMBL/GenBank/DDBJ databases">
        <title>Sequencing of the draft genome and assembly of Thermosinus carboxydivorans Nor1.</title>
        <authorList>
            <consortium name="US DOE Joint Genome Institute (JGI-PGF)"/>
            <person name="Copeland A."/>
            <person name="Lucas S."/>
            <person name="Lapidus A."/>
            <person name="Barry K."/>
            <person name="Glavina del Rio T."/>
            <person name="Dalin E."/>
            <person name="Tice H."/>
            <person name="Bruce D."/>
            <person name="Pitluck S."/>
            <person name="Richardson P."/>
        </authorList>
    </citation>
    <scope>NUCLEOTIDE SEQUENCE [LARGE SCALE GENOMIC DNA]</scope>
    <source>
        <strain evidence="3 4">Nor1</strain>
    </source>
</reference>
<gene>
    <name evidence="3" type="ORF">TcarDRAFT_2470</name>
</gene>
<dbReference type="InterPro" id="IPR052549">
    <property type="entry name" value="SpmB"/>
</dbReference>
<dbReference type="OrthoDB" id="9779080at2"/>
<name>A1HLS6_9FIRM</name>
<accession>A1HLS6</accession>
<dbReference type="PANTHER" id="PTHR35793">
    <property type="entry name" value="INNER MEMBRANE PROTEIN YJIG"/>
    <property type="match status" value="1"/>
</dbReference>
<dbReference type="EMBL" id="AAWL01000001">
    <property type="protein sequence ID" value="EAX48781.1"/>
    <property type="molecule type" value="Genomic_DNA"/>
</dbReference>
<protein>
    <submittedName>
        <fullName evidence="3">Nucleoside recognition domain protein</fullName>
    </submittedName>
</protein>
<comment type="caution">
    <text evidence="3">The sequence shown here is derived from an EMBL/GenBank/DDBJ whole genome shotgun (WGS) entry which is preliminary data.</text>
</comment>
<dbReference type="Pfam" id="PF07670">
    <property type="entry name" value="Gate"/>
    <property type="match status" value="1"/>
</dbReference>
<sequence>MSQPAVNTNKSFVEVFMEGARKGFTIAANQIAPALIFAFVLIEILNQTGLMKIIGTWTAPLMAPFGLPGAASVALISAFFSKAAGASAAADLYRRGLLTAQQATILYPGVILMGTLIGHYVRIVIVAGTNPKYHPLMFAICLLDAAIGMLLMRLFI</sequence>
<proteinExistence type="predicted"/>
<dbReference type="PANTHER" id="PTHR35793:SF2">
    <property type="entry name" value="INNER MEMBRANE PROTEIN YJIG"/>
    <property type="match status" value="1"/>
</dbReference>
<keyword evidence="1" id="KW-1133">Transmembrane helix</keyword>
<evidence type="ECO:0000313" key="4">
    <source>
        <dbReference type="Proteomes" id="UP000005139"/>
    </source>
</evidence>
<feature type="transmembrane region" description="Helical" evidence="1">
    <location>
        <begin position="133"/>
        <end position="155"/>
    </location>
</feature>
<keyword evidence="4" id="KW-1185">Reference proteome</keyword>
<evidence type="ECO:0000256" key="1">
    <source>
        <dbReference type="SAM" id="Phobius"/>
    </source>
</evidence>
<dbReference type="RefSeq" id="WP_007287988.1">
    <property type="nucleotide sequence ID" value="NZ_AAWL01000001.1"/>
</dbReference>
<feature type="transmembrane region" description="Helical" evidence="1">
    <location>
        <begin position="26"/>
        <end position="45"/>
    </location>
</feature>
<dbReference type="AlphaFoldDB" id="A1HLS6"/>
<reference evidence="3 4" key="1">
    <citation type="submission" date="2007-01" db="EMBL/GenBank/DDBJ databases">
        <title>Annotation of the draft genome assembly of Thermosinus carboxydivorans Nor1.</title>
        <authorList>
            <consortium name="US DOE Joint Genome Institute (JGI-ORNL)"/>
            <person name="Larimer F."/>
            <person name="Land M."/>
            <person name="Hauser L."/>
        </authorList>
    </citation>
    <scope>NUCLEOTIDE SEQUENCE [LARGE SCALE GENOMIC DNA]</scope>
    <source>
        <strain evidence="3 4">Nor1</strain>
    </source>
</reference>
<dbReference type="eggNOG" id="COG0700">
    <property type="taxonomic scope" value="Bacteria"/>
</dbReference>
<organism evidence="3 4">
    <name type="scientific">Thermosinus carboxydivorans Nor1</name>
    <dbReference type="NCBI Taxonomy" id="401526"/>
    <lineage>
        <taxon>Bacteria</taxon>
        <taxon>Bacillati</taxon>
        <taxon>Bacillota</taxon>
        <taxon>Negativicutes</taxon>
        <taxon>Selenomonadales</taxon>
        <taxon>Sporomusaceae</taxon>
        <taxon>Thermosinus</taxon>
    </lineage>
</organism>
<evidence type="ECO:0000259" key="2">
    <source>
        <dbReference type="Pfam" id="PF07670"/>
    </source>
</evidence>
<keyword evidence="1" id="KW-0472">Membrane</keyword>
<dbReference type="Proteomes" id="UP000005139">
    <property type="component" value="Unassembled WGS sequence"/>
</dbReference>
<dbReference type="GO" id="GO:0005886">
    <property type="term" value="C:plasma membrane"/>
    <property type="evidence" value="ECO:0007669"/>
    <property type="project" value="TreeGrafter"/>
</dbReference>
<keyword evidence="1" id="KW-0812">Transmembrane</keyword>
<feature type="domain" description="Nucleoside transporter/FeoB GTPase Gate" evidence="2">
    <location>
        <begin position="30"/>
        <end position="124"/>
    </location>
</feature>
<evidence type="ECO:0000313" key="3">
    <source>
        <dbReference type="EMBL" id="EAX48781.1"/>
    </source>
</evidence>
<feature type="transmembrane region" description="Helical" evidence="1">
    <location>
        <begin position="65"/>
        <end position="84"/>
    </location>
</feature>
<dbReference type="InterPro" id="IPR011642">
    <property type="entry name" value="Gate_dom"/>
</dbReference>
<dbReference type="NCBIfam" id="NF007811">
    <property type="entry name" value="PRK10519.1"/>
    <property type="match status" value="1"/>
</dbReference>
<feature type="transmembrane region" description="Helical" evidence="1">
    <location>
        <begin position="105"/>
        <end position="127"/>
    </location>
</feature>